<organism evidence="1 2">
    <name type="scientific">Escherichia phage Av-05</name>
    <dbReference type="NCBI Taxonomy" id="1527519"/>
    <lineage>
        <taxon>Viruses</taxon>
        <taxon>Duplodnaviria</taxon>
        <taxon>Heunggongvirae</taxon>
        <taxon>Uroviricota</taxon>
        <taxon>Caudoviricetes</taxon>
        <taxon>Vequintavirinae</taxon>
        <taxon>Avunavirus</taxon>
        <taxon>Avunavirus Av05</taxon>
    </lineage>
</organism>
<dbReference type="Proteomes" id="UP000028961">
    <property type="component" value="Segment"/>
</dbReference>
<keyword evidence="2" id="KW-1185">Reference proteome</keyword>
<dbReference type="KEGG" id="vg:22475429"/>
<proteinExistence type="predicted"/>
<evidence type="ECO:0000313" key="2">
    <source>
        <dbReference type="Proteomes" id="UP000028961"/>
    </source>
</evidence>
<name>A0A076G5W3_9CAUD</name>
<accession>A0A076G5W3</accession>
<dbReference type="GeneID" id="22475429"/>
<dbReference type="EMBL" id="KM190144">
    <property type="protein sequence ID" value="AII27631.1"/>
    <property type="molecule type" value="Genomic_DNA"/>
</dbReference>
<gene>
    <name evidence="1" type="ORF">Av05_0088</name>
</gene>
<reference evidence="1 2" key="1">
    <citation type="journal article" date="2015" name="Genome Announc.">
        <title>Genomic Analysis of Broad-Host-Range Enterobacteriophage Av-05.</title>
        <authorList>
            <person name="Amarillas L."/>
            <person name="Lopez-Cuevas O."/>
            <person name="Leon-Felix J."/>
            <person name="Castro-Del Campo N."/>
            <person name="Gerba C.P."/>
            <person name="Chaidez C."/>
        </authorList>
    </citation>
    <scope>NUCLEOTIDE SEQUENCE [LARGE SCALE GENOMIC DNA]</scope>
</reference>
<evidence type="ECO:0000313" key="1">
    <source>
        <dbReference type="EMBL" id="AII27631.1"/>
    </source>
</evidence>
<dbReference type="OrthoDB" id="12388at10239"/>
<evidence type="ECO:0008006" key="3">
    <source>
        <dbReference type="Google" id="ProtNLM"/>
    </source>
</evidence>
<dbReference type="InterPro" id="IPR049156">
    <property type="entry name" value="Phage_chap_TAC_15-like"/>
</dbReference>
<dbReference type="RefSeq" id="YP_009111162.1">
    <property type="nucleotide sequence ID" value="NC_025830.1"/>
</dbReference>
<protein>
    <recommendedName>
        <fullName evidence="3">Tail assembly chaperone</fullName>
    </recommendedName>
</protein>
<sequence length="155" mass="17129">MKIRQTTEIDLAGHNFVITHWSPTKAFKNIPKIGRYIAVPMASISGALMSGGQNLSDAIPTAVLYLFDQMEQDNIEELFALILDDVSVDGMAGKVDIDDIFQGKMMDLIKLVAKVLEVNYGCFFTKDGFASLQDLLGRLGQTHQLNTMDQAEEAE</sequence>
<dbReference type="Pfam" id="PF21822">
    <property type="entry name" value="Phage_TAC_15"/>
    <property type="match status" value="1"/>
</dbReference>